<protein>
    <recommendedName>
        <fullName evidence="5">Periplasmic heavy metal sensor</fullName>
    </recommendedName>
</protein>
<keyword evidence="2" id="KW-0472">Membrane</keyword>
<reference evidence="3 4" key="1">
    <citation type="submission" date="2018-05" db="EMBL/GenBank/DDBJ databases">
        <title>Pararhodobacter marina sp. nov., isolated from deep-sea water of the Indian Ocean.</title>
        <authorList>
            <person name="Lai Q.Sr."/>
            <person name="Liu X."/>
            <person name="Shao Z."/>
        </authorList>
    </citation>
    <scope>NUCLEOTIDE SEQUENCE [LARGE SCALE GENOMIC DNA]</scope>
    <source>
        <strain evidence="3 4">CIC4N-9</strain>
    </source>
</reference>
<proteinExistence type="predicted"/>
<feature type="transmembrane region" description="Helical" evidence="2">
    <location>
        <begin position="21"/>
        <end position="44"/>
    </location>
</feature>
<dbReference type="Pfam" id="PF13801">
    <property type="entry name" value="Metal_resist"/>
    <property type="match status" value="1"/>
</dbReference>
<dbReference type="RefSeq" id="WP_109533564.1">
    <property type="nucleotide sequence ID" value="NZ_QEYD01000006.1"/>
</dbReference>
<gene>
    <name evidence="3" type="ORF">C4N9_12030</name>
</gene>
<evidence type="ECO:0000313" key="4">
    <source>
        <dbReference type="Proteomes" id="UP000244940"/>
    </source>
</evidence>
<keyword evidence="2" id="KW-0812">Transmembrane</keyword>
<dbReference type="GeneID" id="94365619"/>
<accession>A0A2U2CA13</accession>
<evidence type="ECO:0008006" key="5">
    <source>
        <dbReference type="Google" id="ProtNLM"/>
    </source>
</evidence>
<evidence type="ECO:0000313" key="3">
    <source>
        <dbReference type="EMBL" id="PWE28703.1"/>
    </source>
</evidence>
<evidence type="ECO:0000256" key="2">
    <source>
        <dbReference type="SAM" id="Phobius"/>
    </source>
</evidence>
<dbReference type="AlphaFoldDB" id="A0A2U2CA13"/>
<comment type="caution">
    <text evidence="3">The sequence shown here is derived from an EMBL/GenBank/DDBJ whole genome shotgun (WGS) entry which is preliminary data.</text>
</comment>
<dbReference type="InterPro" id="IPR025961">
    <property type="entry name" value="Metal_resist"/>
</dbReference>
<keyword evidence="4" id="KW-1185">Reference proteome</keyword>
<keyword evidence="2" id="KW-1133">Transmembrane helix</keyword>
<sequence>MSDPQNPTPRPPRPDRRLRRLRLALIASVMVNVLVIGVLVGGAIRHKPFSPPPGQVDMRAMWRAMPDEMRREMRAFVRERGGGERLSREERRARAREVNDRLLTALRSEPFDADAFVALLEGDRAMIEQRLGAANEAFTRQLAAMSPAQRRAMADRLAEDWDEEDGERRGHDD</sequence>
<feature type="region of interest" description="Disordered" evidence="1">
    <location>
        <begin position="149"/>
        <end position="173"/>
    </location>
</feature>
<name>A0A2U2CA13_9RHOB</name>
<dbReference type="EMBL" id="QEYD01000006">
    <property type="protein sequence ID" value="PWE28703.1"/>
    <property type="molecule type" value="Genomic_DNA"/>
</dbReference>
<evidence type="ECO:0000256" key="1">
    <source>
        <dbReference type="SAM" id="MobiDB-lite"/>
    </source>
</evidence>
<organism evidence="3 4">
    <name type="scientific">Pararhodobacter marinus</name>
    <dbReference type="NCBI Taxonomy" id="2184063"/>
    <lineage>
        <taxon>Bacteria</taxon>
        <taxon>Pseudomonadati</taxon>
        <taxon>Pseudomonadota</taxon>
        <taxon>Alphaproteobacteria</taxon>
        <taxon>Rhodobacterales</taxon>
        <taxon>Paracoccaceae</taxon>
        <taxon>Pararhodobacter</taxon>
    </lineage>
</organism>
<dbReference type="OrthoDB" id="7876694at2"/>
<dbReference type="Proteomes" id="UP000244940">
    <property type="component" value="Unassembled WGS sequence"/>
</dbReference>